<evidence type="ECO:0000256" key="2">
    <source>
        <dbReference type="ARBA" id="ARBA00012499"/>
    </source>
</evidence>
<comment type="catalytic activity">
    <reaction evidence="6">
        <text>L-methionyl-[protein] + [thioredoxin]-disulfide + H2O = L-methionyl-(R)-S-oxide-[protein] + [thioredoxin]-dithiol</text>
        <dbReference type="Rhea" id="RHEA:24164"/>
        <dbReference type="Rhea" id="RHEA-COMP:10698"/>
        <dbReference type="Rhea" id="RHEA-COMP:10700"/>
        <dbReference type="Rhea" id="RHEA-COMP:12313"/>
        <dbReference type="Rhea" id="RHEA-COMP:12314"/>
        <dbReference type="ChEBI" id="CHEBI:15377"/>
        <dbReference type="ChEBI" id="CHEBI:16044"/>
        <dbReference type="ChEBI" id="CHEBI:29950"/>
        <dbReference type="ChEBI" id="CHEBI:45764"/>
        <dbReference type="ChEBI" id="CHEBI:50058"/>
        <dbReference type="EC" id="1.8.4.12"/>
    </reaction>
</comment>
<dbReference type="NCBIfam" id="TIGR00357">
    <property type="entry name" value="peptide-methionine (R)-S-oxide reductase MsrB"/>
    <property type="match status" value="1"/>
</dbReference>
<sequence>MNKLTPEEERVILHKGTEAPFRNEYDHLFADGTFICRRCNAPLFSAETKFDSGCGWPSFDANYPDAVKRLPDPDGMRTEIECANCGGHLGHVFIGERFTKNNTRHCVNSVSIRFIPKGQDIPATIHPDK</sequence>
<comment type="cofactor">
    <cofactor evidence="1">
        <name>Zn(2+)</name>
        <dbReference type="ChEBI" id="CHEBI:29105"/>
    </cofactor>
</comment>
<comment type="caution">
    <text evidence="8">The sequence shown here is derived from an EMBL/GenBank/DDBJ whole genome shotgun (WGS) entry which is preliminary data.</text>
</comment>
<dbReference type="GO" id="GO:0046872">
    <property type="term" value="F:metal ion binding"/>
    <property type="evidence" value="ECO:0007669"/>
    <property type="project" value="UniProtKB-KW"/>
</dbReference>
<dbReference type="Proteomes" id="UP000322530">
    <property type="component" value="Unassembled WGS sequence"/>
</dbReference>
<feature type="domain" description="MsrB" evidence="7">
    <location>
        <begin position="1"/>
        <end position="117"/>
    </location>
</feature>
<dbReference type="PANTHER" id="PTHR46081">
    <property type="entry name" value="PEPTIDE METHIONINE SULFOXIDE REDUCTASE 2"/>
    <property type="match status" value="1"/>
</dbReference>
<reference evidence="8 9" key="1">
    <citation type="submission" date="2019-01" db="EMBL/GenBank/DDBJ databases">
        <title>Draft genome sequence of Dictyobacter sp. Uno17.</title>
        <authorList>
            <person name="Wang C.M."/>
            <person name="Zheng Y."/>
            <person name="Sakai Y."/>
            <person name="Abe K."/>
            <person name="Yokota A."/>
            <person name="Yabe S."/>
        </authorList>
    </citation>
    <scope>NUCLEOTIDE SEQUENCE [LARGE SCALE GENOMIC DNA]</scope>
    <source>
        <strain evidence="8 9">Uno17</strain>
    </source>
</reference>
<keyword evidence="5" id="KW-0560">Oxidoreductase</keyword>
<dbReference type="GO" id="GO:0033743">
    <property type="term" value="F:peptide-methionine (R)-S-oxide reductase activity"/>
    <property type="evidence" value="ECO:0007669"/>
    <property type="project" value="UniProtKB-EC"/>
</dbReference>
<name>A0A5A5TAV1_9CHLR</name>
<dbReference type="InterPro" id="IPR028427">
    <property type="entry name" value="Met_Sox_Rdtase_MsrB"/>
</dbReference>
<dbReference type="Pfam" id="PF01641">
    <property type="entry name" value="SelR"/>
    <property type="match status" value="1"/>
</dbReference>
<dbReference type="PROSITE" id="PS51790">
    <property type="entry name" value="MSRB"/>
    <property type="match status" value="1"/>
</dbReference>
<evidence type="ECO:0000256" key="3">
    <source>
        <dbReference type="ARBA" id="ARBA00022723"/>
    </source>
</evidence>
<dbReference type="PANTHER" id="PTHR46081:SF8">
    <property type="entry name" value="PEPTIDE METHIONINE SULFOXIDE REDUCTASE 2"/>
    <property type="match status" value="1"/>
</dbReference>
<organism evidence="8 9">
    <name type="scientific">Dictyobacter arantiisoli</name>
    <dbReference type="NCBI Taxonomy" id="2014874"/>
    <lineage>
        <taxon>Bacteria</taxon>
        <taxon>Bacillati</taxon>
        <taxon>Chloroflexota</taxon>
        <taxon>Ktedonobacteria</taxon>
        <taxon>Ktedonobacterales</taxon>
        <taxon>Dictyobacteraceae</taxon>
        <taxon>Dictyobacter</taxon>
    </lineage>
</organism>
<evidence type="ECO:0000256" key="5">
    <source>
        <dbReference type="ARBA" id="ARBA00023002"/>
    </source>
</evidence>
<dbReference type="EMBL" id="BIXY01000023">
    <property type="protein sequence ID" value="GCF08375.1"/>
    <property type="molecule type" value="Genomic_DNA"/>
</dbReference>
<evidence type="ECO:0000256" key="1">
    <source>
        <dbReference type="ARBA" id="ARBA00001947"/>
    </source>
</evidence>
<dbReference type="InterPro" id="IPR002579">
    <property type="entry name" value="Met_Sox_Rdtase_MsrB_dom"/>
</dbReference>
<dbReference type="GO" id="GO:0006979">
    <property type="term" value="P:response to oxidative stress"/>
    <property type="evidence" value="ECO:0007669"/>
    <property type="project" value="InterPro"/>
</dbReference>
<dbReference type="OrthoDB" id="4174719at2"/>
<dbReference type="SUPFAM" id="SSF51316">
    <property type="entry name" value="Mss4-like"/>
    <property type="match status" value="1"/>
</dbReference>
<keyword evidence="9" id="KW-1185">Reference proteome</keyword>
<proteinExistence type="predicted"/>
<dbReference type="AlphaFoldDB" id="A0A5A5TAV1"/>
<gene>
    <name evidence="8" type="ORF">KDI_19390</name>
</gene>
<accession>A0A5A5TAV1</accession>
<evidence type="ECO:0000313" key="8">
    <source>
        <dbReference type="EMBL" id="GCF08375.1"/>
    </source>
</evidence>
<dbReference type="NCBIfam" id="NF004036">
    <property type="entry name" value="PRK05508.1"/>
    <property type="match status" value="1"/>
</dbReference>
<evidence type="ECO:0000259" key="7">
    <source>
        <dbReference type="PROSITE" id="PS51790"/>
    </source>
</evidence>
<dbReference type="InterPro" id="IPR011057">
    <property type="entry name" value="Mss4-like_sf"/>
</dbReference>
<dbReference type="GO" id="GO:0030091">
    <property type="term" value="P:protein repair"/>
    <property type="evidence" value="ECO:0007669"/>
    <property type="project" value="InterPro"/>
</dbReference>
<evidence type="ECO:0000256" key="6">
    <source>
        <dbReference type="ARBA" id="ARBA00048488"/>
    </source>
</evidence>
<evidence type="ECO:0000256" key="4">
    <source>
        <dbReference type="ARBA" id="ARBA00022833"/>
    </source>
</evidence>
<dbReference type="Gene3D" id="2.170.150.20">
    <property type="entry name" value="Peptide methionine sulfoxide reductase"/>
    <property type="match status" value="1"/>
</dbReference>
<protein>
    <recommendedName>
        <fullName evidence="2">peptide-methionine (R)-S-oxide reductase</fullName>
        <ecNumber evidence="2">1.8.4.12</ecNumber>
    </recommendedName>
</protein>
<evidence type="ECO:0000313" key="9">
    <source>
        <dbReference type="Proteomes" id="UP000322530"/>
    </source>
</evidence>
<dbReference type="EC" id="1.8.4.12" evidence="2"/>
<keyword evidence="3" id="KW-0479">Metal-binding</keyword>
<keyword evidence="4" id="KW-0862">Zinc</keyword>